<evidence type="ECO:0000313" key="12">
    <source>
        <dbReference type="RefSeq" id="XP_053537711.1"/>
    </source>
</evidence>
<accession>A0A9F7R8W7</accession>
<evidence type="ECO:0000256" key="6">
    <source>
        <dbReference type="ARBA" id="ARBA00023157"/>
    </source>
</evidence>
<dbReference type="Proteomes" id="UP000221080">
    <property type="component" value="Chromosome 7"/>
</dbReference>
<dbReference type="PANTHER" id="PTHR12015:SF183">
    <property type="entry name" value="C-C MOTIF CHEMOKINE 3"/>
    <property type="match status" value="1"/>
</dbReference>
<keyword evidence="11" id="KW-1185">Reference proteome</keyword>
<keyword evidence="3 9" id="KW-0202">Cytokine</keyword>
<keyword evidence="4 9" id="KW-0964">Secreted</keyword>
<evidence type="ECO:0000256" key="9">
    <source>
        <dbReference type="RuleBase" id="RU361150"/>
    </source>
</evidence>
<dbReference type="PROSITE" id="PS00472">
    <property type="entry name" value="SMALL_CYTOKINES_CC"/>
    <property type="match status" value="1"/>
</dbReference>
<dbReference type="GO" id="GO:0005615">
    <property type="term" value="C:extracellular space"/>
    <property type="evidence" value="ECO:0007669"/>
    <property type="project" value="UniProtKB-KW"/>
</dbReference>
<dbReference type="GO" id="GO:0008009">
    <property type="term" value="F:chemokine activity"/>
    <property type="evidence" value="ECO:0007669"/>
    <property type="project" value="InterPro"/>
</dbReference>
<dbReference type="SMART" id="SM00199">
    <property type="entry name" value="SCY"/>
    <property type="match status" value="1"/>
</dbReference>
<reference evidence="12" key="2">
    <citation type="submission" date="2025-08" db="UniProtKB">
        <authorList>
            <consortium name="RefSeq"/>
        </authorList>
    </citation>
    <scope>IDENTIFICATION</scope>
    <source>
        <tissue evidence="12">Blood</tissue>
    </source>
</reference>
<keyword evidence="9" id="KW-0145">Chemotaxis</keyword>
<gene>
    <name evidence="12" type="primary">LOC108261723</name>
</gene>
<dbReference type="KEGG" id="ipu:108261723"/>
<dbReference type="GO" id="GO:0006955">
    <property type="term" value="P:immune response"/>
    <property type="evidence" value="ECO:0007669"/>
    <property type="project" value="InterPro"/>
</dbReference>
<dbReference type="GeneID" id="108261723"/>
<reference evidence="11" key="1">
    <citation type="journal article" date="2016" name="Nat. Commun.">
        <title>The channel catfish genome sequence provides insights into the evolution of scale formation in teleosts.</title>
        <authorList>
            <person name="Liu Z."/>
            <person name="Liu S."/>
            <person name="Yao J."/>
            <person name="Bao L."/>
            <person name="Zhang J."/>
            <person name="Li Y."/>
            <person name="Jiang C."/>
            <person name="Sun L."/>
            <person name="Wang R."/>
            <person name="Zhang Y."/>
            <person name="Zhou T."/>
            <person name="Zeng Q."/>
            <person name="Fu Q."/>
            <person name="Gao S."/>
            <person name="Li N."/>
            <person name="Koren S."/>
            <person name="Jiang Y."/>
            <person name="Zimin A."/>
            <person name="Xu P."/>
            <person name="Phillippy A.M."/>
            <person name="Geng X."/>
            <person name="Song L."/>
            <person name="Sun F."/>
            <person name="Li C."/>
            <person name="Wang X."/>
            <person name="Chen A."/>
            <person name="Jin Y."/>
            <person name="Yuan Z."/>
            <person name="Yang Y."/>
            <person name="Tan S."/>
            <person name="Peatman E."/>
            <person name="Lu J."/>
            <person name="Qin Z."/>
            <person name="Dunham R."/>
            <person name="Li Z."/>
            <person name="Sonstegard T."/>
            <person name="Feng J."/>
            <person name="Danzmann R.G."/>
            <person name="Schroeder S."/>
            <person name="Scheffler B."/>
            <person name="Duke M.V."/>
            <person name="Ballard L."/>
            <person name="Kucuktas H."/>
            <person name="Kaltenboeck L."/>
            <person name="Liu H."/>
            <person name="Armbruster J."/>
            <person name="Xie Y."/>
            <person name="Kirby M.L."/>
            <person name="Tian Y."/>
            <person name="Flanagan M.E."/>
            <person name="Mu W."/>
            <person name="Waldbieser G.C."/>
        </authorList>
    </citation>
    <scope>NUCLEOTIDE SEQUENCE [LARGE SCALE GENOMIC DNA]</scope>
    <source>
        <strain evidence="11">SDA103</strain>
    </source>
</reference>
<proteinExistence type="inferred from homology"/>
<name>A0A9F7R8W7_ICTPU</name>
<organism evidence="11 12">
    <name type="scientific">Ictalurus punctatus</name>
    <name type="common">Channel catfish</name>
    <name type="synonym">Silurus punctatus</name>
    <dbReference type="NCBI Taxonomy" id="7998"/>
    <lineage>
        <taxon>Eukaryota</taxon>
        <taxon>Metazoa</taxon>
        <taxon>Chordata</taxon>
        <taxon>Craniata</taxon>
        <taxon>Vertebrata</taxon>
        <taxon>Euteleostomi</taxon>
        <taxon>Actinopterygii</taxon>
        <taxon>Neopterygii</taxon>
        <taxon>Teleostei</taxon>
        <taxon>Ostariophysi</taxon>
        <taxon>Siluriformes</taxon>
        <taxon>Ictaluridae</taxon>
        <taxon>Ictalurus</taxon>
    </lineage>
</organism>
<evidence type="ECO:0000256" key="2">
    <source>
        <dbReference type="ARBA" id="ARBA00010868"/>
    </source>
</evidence>
<dbReference type="PANTHER" id="PTHR12015">
    <property type="entry name" value="SMALL INDUCIBLE CYTOKINE A"/>
    <property type="match status" value="1"/>
</dbReference>
<dbReference type="InterPro" id="IPR039809">
    <property type="entry name" value="Chemokine_b/g/d"/>
</dbReference>
<dbReference type="InterPro" id="IPR000827">
    <property type="entry name" value="Chemokine_CC_CS"/>
</dbReference>
<dbReference type="InterPro" id="IPR001811">
    <property type="entry name" value="Chemokine_IL8-like_dom"/>
</dbReference>
<evidence type="ECO:0000256" key="3">
    <source>
        <dbReference type="ARBA" id="ARBA00022514"/>
    </source>
</evidence>
<dbReference type="FunFam" id="2.40.50.40:FF:000002">
    <property type="entry name" value="C-C motif chemokine"/>
    <property type="match status" value="1"/>
</dbReference>
<evidence type="ECO:0000256" key="7">
    <source>
        <dbReference type="ARBA" id="ARBA00044740"/>
    </source>
</evidence>
<dbReference type="RefSeq" id="XP_053537711.1">
    <property type="nucleotide sequence ID" value="XM_053681736.1"/>
</dbReference>
<evidence type="ECO:0000256" key="8">
    <source>
        <dbReference type="ARBA" id="ARBA00046726"/>
    </source>
</evidence>
<dbReference type="AlphaFoldDB" id="A0A9F7R8W7"/>
<keyword evidence="6" id="KW-1015">Disulfide bond</keyword>
<evidence type="ECO:0000313" key="11">
    <source>
        <dbReference type="Proteomes" id="UP000221080"/>
    </source>
</evidence>
<feature type="domain" description="Chemokine interleukin-8-like" evidence="10">
    <location>
        <begin position="34"/>
        <end position="92"/>
    </location>
</feature>
<feature type="chain" id="PRO_5039960736" description="C-C motif chemokine" evidence="9">
    <location>
        <begin position="23"/>
        <end position="98"/>
    </location>
</feature>
<dbReference type="CDD" id="cd00272">
    <property type="entry name" value="Chemokine_CC"/>
    <property type="match status" value="1"/>
</dbReference>
<comment type="similarity">
    <text evidence="2 9">Belongs to the intercrine beta (chemokine CC) family.</text>
</comment>
<evidence type="ECO:0000259" key="10">
    <source>
        <dbReference type="SMART" id="SM00199"/>
    </source>
</evidence>
<dbReference type="SUPFAM" id="SSF54117">
    <property type="entry name" value="Interleukin 8-like chemokines"/>
    <property type="match status" value="1"/>
</dbReference>
<keyword evidence="5 9" id="KW-0732">Signal</keyword>
<dbReference type="InterPro" id="IPR036048">
    <property type="entry name" value="Interleukin_8-like_sf"/>
</dbReference>
<comment type="subunit">
    <text evidence="8">Self-associates. Also heterodimer of MIP-1-alpha(4-69) and MIP-1-beta(3-69). Interacts with CCR1.</text>
</comment>
<evidence type="ECO:0000256" key="4">
    <source>
        <dbReference type="ARBA" id="ARBA00022525"/>
    </source>
</evidence>
<evidence type="ECO:0000256" key="5">
    <source>
        <dbReference type="ARBA" id="ARBA00022729"/>
    </source>
</evidence>
<comment type="function">
    <text evidence="7">Monokine with inflammatory and chemokinetic properties. Binds to CCR1, CCR4 and CCR5. One of the major HIV-suppressive factors produced by CD8+ T-cells. Recombinant MIP-1-alpha induces a dose-dependent inhibition of different strains of HIV-1, HIV-2, and simian immunodeficiency virus (SIV).</text>
</comment>
<dbReference type="Pfam" id="PF00048">
    <property type="entry name" value="IL8"/>
    <property type="match status" value="1"/>
</dbReference>
<evidence type="ECO:0000256" key="1">
    <source>
        <dbReference type="ARBA" id="ARBA00004613"/>
    </source>
</evidence>
<comment type="subcellular location">
    <subcellularLocation>
        <location evidence="1 9">Secreted</location>
    </subcellularLocation>
</comment>
<dbReference type="Gene3D" id="2.40.50.40">
    <property type="match status" value="1"/>
</dbReference>
<feature type="signal peptide" evidence="9">
    <location>
        <begin position="1"/>
        <end position="22"/>
    </location>
</feature>
<protein>
    <recommendedName>
        <fullName evidence="9">C-C motif chemokine</fullName>
    </recommendedName>
</protein>
<sequence>MVSHSLLLVLLVLLVLLGLTCLQSFTPAYNGHGPGQCCFNYQTHPIPAKYITAYEETEHQCTKPGVIFTLNKGRRVCADPGVESVKNIMEIIDRRFFT</sequence>
<dbReference type="OrthoDB" id="8918416at2759"/>